<comment type="caution">
    <text evidence="7">The sequence shown here is derived from an EMBL/GenBank/DDBJ whole genome shotgun (WGS) entry which is preliminary data.</text>
</comment>
<feature type="region of interest" description="Disordered" evidence="4">
    <location>
        <begin position="1"/>
        <end position="59"/>
    </location>
</feature>
<evidence type="ECO:0000256" key="3">
    <source>
        <dbReference type="ARBA" id="ARBA00022833"/>
    </source>
</evidence>
<protein>
    <recommendedName>
        <fullName evidence="6">E3 ubiquitin-protein ligase APD1-4 middle domain-containing protein</fullName>
    </recommendedName>
</protein>
<accession>A0A4S4E832</accession>
<feature type="compositionally biased region" description="Basic and acidic residues" evidence="4">
    <location>
        <begin position="39"/>
        <end position="51"/>
    </location>
</feature>
<sequence length="620" mass="68816">MEEQDRPSSAQASSSSSSTVREFSGDAATSSSAFPVREAAAEEAEHHDRTRQQNGVSYHVHYPTEEAREISPLLREDAWSCMIVVFTFWFFVSMTLILGVYGSVNLQLGPNSSLLITPNTLFVESITVEQLDEAKNGPILYGFYKEPQADVELTWSQTHNTSLPSGFQKASSFSLSYDIDIQGSEGFAQWLEDPSYPNSTLSWNIINGSGIIQQDIWTSASYYVAVGNLNSEEVEVQLNLKVKAILYNTTEAYYNCAVACGACNLKMLFPSGNAVVLTSPGPEQGTNVWQVQLSYGPRWLTYLVGIGGLTLLVLSAFYMFNNFQCTREEGTRFQFGEMRSERAPLLQKDDDLSSWGSSCDSVSQDDEDLEDELALGSLEGMPLKDGEYNNNIRRLCAICFDAPRDCFFLPCGHCVACFACGTRVDRDLPYLSKEHKEGEEDIYSLSNKQNFVTSAAWLSDFFYTIAFALVYFINQGIHTRMMLMYVLLSKNSEKLNNQIAESLVGCIYFIWTTSVWTYINELALAPMATVTSLQIATISSSPHHQAPHLLTLAIASSSLYPLSVGNSIFTHHLLFVLGLLETPFLRKIIGPTSPPITTSLGHHMTLPQDQTNNFSVLTAS</sequence>
<keyword evidence="8" id="KW-1185">Reference proteome</keyword>
<keyword evidence="1" id="KW-0479">Metal-binding</keyword>
<dbReference type="Gene3D" id="3.30.40.10">
    <property type="entry name" value="Zinc/RING finger domain, C3HC4 (zinc finger)"/>
    <property type="match status" value="1"/>
</dbReference>
<evidence type="ECO:0000256" key="5">
    <source>
        <dbReference type="SAM" id="Phobius"/>
    </source>
</evidence>
<dbReference type="PANTHER" id="PTHR46858">
    <property type="entry name" value="OS05G0521000 PROTEIN"/>
    <property type="match status" value="1"/>
</dbReference>
<evidence type="ECO:0000313" key="8">
    <source>
        <dbReference type="Proteomes" id="UP000306102"/>
    </source>
</evidence>
<dbReference type="Proteomes" id="UP000306102">
    <property type="component" value="Unassembled WGS sequence"/>
</dbReference>
<evidence type="ECO:0000256" key="4">
    <source>
        <dbReference type="SAM" id="MobiDB-lite"/>
    </source>
</evidence>
<organism evidence="7 8">
    <name type="scientific">Camellia sinensis var. sinensis</name>
    <name type="common">China tea</name>
    <dbReference type="NCBI Taxonomy" id="542762"/>
    <lineage>
        <taxon>Eukaryota</taxon>
        <taxon>Viridiplantae</taxon>
        <taxon>Streptophyta</taxon>
        <taxon>Embryophyta</taxon>
        <taxon>Tracheophyta</taxon>
        <taxon>Spermatophyta</taxon>
        <taxon>Magnoliopsida</taxon>
        <taxon>eudicotyledons</taxon>
        <taxon>Gunneridae</taxon>
        <taxon>Pentapetalae</taxon>
        <taxon>asterids</taxon>
        <taxon>Ericales</taxon>
        <taxon>Theaceae</taxon>
        <taxon>Camellia</taxon>
    </lineage>
</organism>
<keyword evidence="2" id="KW-0863">Zinc-finger</keyword>
<keyword evidence="5" id="KW-0812">Transmembrane</keyword>
<evidence type="ECO:0000259" key="6">
    <source>
        <dbReference type="Pfam" id="PF16041"/>
    </source>
</evidence>
<dbReference type="InterPro" id="IPR032010">
    <property type="entry name" value="APD1-4_M"/>
</dbReference>
<dbReference type="GO" id="GO:0008270">
    <property type="term" value="F:zinc ion binding"/>
    <property type="evidence" value="ECO:0007669"/>
    <property type="project" value="UniProtKB-KW"/>
</dbReference>
<dbReference type="GO" id="GO:0005768">
    <property type="term" value="C:endosome"/>
    <property type="evidence" value="ECO:0007669"/>
    <property type="project" value="TreeGrafter"/>
</dbReference>
<proteinExistence type="predicted"/>
<feature type="transmembrane region" description="Helical" evidence="5">
    <location>
        <begin position="299"/>
        <end position="320"/>
    </location>
</feature>
<dbReference type="GO" id="GO:0009705">
    <property type="term" value="C:plant-type vacuole membrane"/>
    <property type="evidence" value="ECO:0007669"/>
    <property type="project" value="TreeGrafter"/>
</dbReference>
<keyword evidence="3" id="KW-0862">Zinc</keyword>
<dbReference type="Pfam" id="PF13920">
    <property type="entry name" value="zf-C3HC4_3"/>
    <property type="match status" value="1"/>
</dbReference>
<dbReference type="Pfam" id="PF16041">
    <property type="entry name" value="APD1-4_M"/>
    <property type="match status" value="1"/>
</dbReference>
<evidence type="ECO:0000256" key="2">
    <source>
        <dbReference type="ARBA" id="ARBA00022771"/>
    </source>
</evidence>
<evidence type="ECO:0000313" key="7">
    <source>
        <dbReference type="EMBL" id="THG11625.1"/>
    </source>
</evidence>
<dbReference type="GO" id="GO:0016567">
    <property type="term" value="P:protein ubiquitination"/>
    <property type="evidence" value="ECO:0007669"/>
    <property type="project" value="TreeGrafter"/>
</dbReference>
<dbReference type="AlphaFoldDB" id="A0A4S4E832"/>
<keyword evidence="5" id="KW-0472">Membrane</keyword>
<keyword evidence="5" id="KW-1133">Transmembrane helix</keyword>
<reference evidence="7 8" key="1">
    <citation type="journal article" date="2018" name="Proc. Natl. Acad. Sci. U.S.A.">
        <title>Draft genome sequence of Camellia sinensis var. sinensis provides insights into the evolution of the tea genome and tea quality.</title>
        <authorList>
            <person name="Wei C."/>
            <person name="Yang H."/>
            <person name="Wang S."/>
            <person name="Zhao J."/>
            <person name="Liu C."/>
            <person name="Gao L."/>
            <person name="Xia E."/>
            <person name="Lu Y."/>
            <person name="Tai Y."/>
            <person name="She G."/>
            <person name="Sun J."/>
            <person name="Cao H."/>
            <person name="Tong W."/>
            <person name="Gao Q."/>
            <person name="Li Y."/>
            <person name="Deng W."/>
            <person name="Jiang X."/>
            <person name="Wang W."/>
            <person name="Chen Q."/>
            <person name="Zhang S."/>
            <person name="Li H."/>
            <person name="Wu J."/>
            <person name="Wang P."/>
            <person name="Li P."/>
            <person name="Shi C."/>
            <person name="Zheng F."/>
            <person name="Jian J."/>
            <person name="Huang B."/>
            <person name="Shan D."/>
            <person name="Shi M."/>
            <person name="Fang C."/>
            <person name="Yue Y."/>
            <person name="Li F."/>
            <person name="Li D."/>
            <person name="Wei S."/>
            <person name="Han B."/>
            <person name="Jiang C."/>
            <person name="Yin Y."/>
            <person name="Xia T."/>
            <person name="Zhang Z."/>
            <person name="Bennetzen J.L."/>
            <person name="Zhao S."/>
            <person name="Wan X."/>
        </authorList>
    </citation>
    <scope>NUCLEOTIDE SEQUENCE [LARGE SCALE GENOMIC DNA]</scope>
    <source>
        <strain evidence="8">cv. Shuchazao</strain>
        <tissue evidence="7">Leaf</tissue>
    </source>
</reference>
<name>A0A4S4E832_CAMSN</name>
<feature type="transmembrane region" description="Helical" evidence="5">
    <location>
        <begin position="82"/>
        <end position="104"/>
    </location>
</feature>
<evidence type="ECO:0000256" key="1">
    <source>
        <dbReference type="ARBA" id="ARBA00022723"/>
    </source>
</evidence>
<dbReference type="InterPro" id="IPR013083">
    <property type="entry name" value="Znf_RING/FYVE/PHD"/>
</dbReference>
<dbReference type="STRING" id="542762.A0A4S4E832"/>
<dbReference type="GO" id="GO:0061630">
    <property type="term" value="F:ubiquitin protein ligase activity"/>
    <property type="evidence" value="ECO:0007669"/>
    <property type="project" value="TreeGrafter"/>
</dbReference>
<gene>
    <name evidence="7" type="ORF">TEA_000450</name>
</gene>
<feature type="compositionally biased region" description="Low complexity" evidence="4">
    <location>
        <begin position="8"/>
        <end position="18"/>
    </location>
</feature>
<feature type="transmembrane region" description="Helical" evidence="5">
    <location>
        <begin position="455"/>
        <end position="474"/>
    </location>
</feature>
<feature type="domain" description="E3 ubiquitin-protein ligase APD1-4 middle" evidence="6">
    <location>
        <begin position="212"/>
        <end position="315"/>
    </location>
</feature>
<dbReference type="EMBL" id="SDRB02007141">
    <property type="protein sequence ID" value="THG11625.1"/>
    <property type="molecule type" value="Genomic_DNA"/>
</dbReference>
<dbReference type="PANTHER" id="PTHR46858:SF5">
    <property type="entry name" value="E3 UBIQUITIN-PROTEIN LIGASE APD1-RELATED"/>
    <property type="match status" value="1"/>
</dbReference>